<comment type="pathway">
    <text evidence="1">Lipid metabolism.</text>
</comment>
<keyword evidence="2 6" id="KW-0489">Methyltransferase</keyword>
<dbReference type="SUPFAM" id="SSF53335">
    <property type="entry name" value="S-adenosyl-L-methionine-dependent methyltransferases"/>
    <property type="match status" value="1"/>
</dbReference>
<dbReference type="Pfam" id="PF08241">
    <property type="entry name" value="Methyltransf_11"/>
    <property type="match status" value="1"/>
</dbReference>
<dbReference type="GO" id="GO:0032259">
    <property type="term" value="P:methylation"/>
    <property type="evidence" value="ECO:0007669"/>
    <property type="project" value="UniProtKB-KW"/>
</dbReference>
<dbReference type="EMBL" id="AKWD02000051">
    <property type="protein sequence ID" value="EMO53128.1"/>
    <property type="molecule type" value="Genomic_DNA"/>
</dbReference>
<evidence type="ECO:0000259" key="5">
    <source>
        <dbReference type="Pfam" id="PF08241"/>
    </source>
</evidence>
<dbReference type="AlphaFoldDB" id="M6VUB5"/>
<evidence type="ECO:0000256" key="3">
    <source>
        <dbReference type="ARBA" id="ARBA00022679"/>
    </source>
</evidence>
<dbReference type="InterPro" id="IPR029063">
    <property type="entry name" value="SAM-dependent_MTases_sf"/>
</dbReference>
<name>M6VUB5_9LEPT</name>
<sequence length="277" mass="31572">MKVFLKKKRAEAPNTLAHLYLNPKNSSWANFGYWKNTTDYPTACKELALLLGKKADLKPGLKTLDLGFGCGDQFFVWKEEFSLDFSDIVGVNNSLVQTEFAKNLIESKSDVSPQLICSSVEKALLSFPHQSLDRILCLDSASFFSNRIEFCKQSFEILKPGGKLVSAELILKNSKLGIIDSWLRKMICKSGSIPKNNQVTPDFLSQLLRSSGFLLEGFDFLEEYIFEDFSNFLKMKSKDSSIPREISRKYFRFAEFLGGERMKKYFQFVLYSAVKPS</sequence>
<proteinExistence type="predicted"/>
<dbReference type="PANTHER" id="PTHR44307:SF2">
    <property type="entry name" value="PHOSPHOETHANOLAMINE METHYLTRANSFERASE ISOFORM X1"/>
    <property type="match status" value="1"/>
</dbReference>
<comment type="pathway">
    <text evidence="4">Phospholipid metabolism.</text>
</comment>
<gene>
    <name evidence="6" type="ORF">LEP1GSC172_3903</name>
</gene>
<dbReference type="OrthoDB" id="9772751at2"/>
<dbReference type="CDD" id="cd02440">
    <property type="entry name" value="AdoMet_MTases"/>
    <property type="match status" value="1"/>
</dbReference>
<evidence type="ECO:0000313" key="7">
    <source>
        <dbReference type="Proteomes" id="UP000012112"/>
    </source>
</evidence>
<feature type="domain" description="Methyltransferase type 11" evidence="5">
    <location>
        <begin position="64"/>
        <end position="165"/>
    </location>
</feature>
<comment type="caution">
    <text evidence="6">The sequence shown here is derived from an EMBL/GenBank/DDBJ whole genome shotgun (WGS) entry which is preliminary data.</text>
</comment>
<dbReference type="InterPro" id="IPR013216">
    <property type="entry name" value="Methyltransf_11"/>
</dbReference>
<evidence type="ECO:0000256" key="2">
    <source>
        <dbReference type="ARBA" id="ARBA00022603"/>
    </source>
</evidence>
<evidence type="ECO:0000256" key="1">
    <source>
        <dbReference type="ARBA" id="ARBA00005189"/>
    </source>
</evidence>
<evidence type="ECO:0000256" key="4">
    <source>
        <dbReference type="ARBA" id="ARBA00025707"/>
    </source>
</evidence>
<dbReference type="STRING" id="28182.GCA_001568325_03068"/>
<accession>M6VUB5</accession>
<dbReference type="GO" id="GO:0008757">
    <property type="term" value="F:S-adenosylmethionine-dependent methyltransferase activity"/>
    <property type="evidence" value="ECO:0007669"/>
    <property type="project" value="InterPro"/>
</dbReference>
<evidence type="ECO:0000313" key="6">
    <source>
        <dbReference type="EMBL" id="EMO53128.1"/>
    </source>
</evidence>
<dbReference type="Gene3D" id="3.40.50.150">
    <property type="entry name" value="Vaccinia Virus protein VP39"/>
    <property type="match status" value="1"/>
</dbReference>
<protein>
    <submittedName>
        <fullName evidence="6">Methyltransferase domain protein</fullName>
    </submittedName>
</protein>
<dbReference type="PANTHER" id="PTHR44307">
    <property type="entry name" value="PHOSPHOETHANOLAMINE METHYLTRANSFERASE"/>
    <property type="match status" value="1"/>
</dbReference>
<organism evidence="6 7">
    <name type="scientific">Leptospira noguchii</name>
    <dbReference type="NCBI Taxonomy" id="28182"/>
    <lineage>
        <taxon>Bacteria</taxon>
        <taxon>Pseudomonadati</taxon>
        <taxon>Spirochaetota</taxon>
        <taxon>Spirochaetia</taxon>
        <taxon>Leptospirales</taxon>
        <taxon>Leptospiraceae</taxon>
        <taxon>Leptospira</taxon>
    </lineage>
</organism>
<keyword evidence="3 6" id="KW-0808">Transferase</keyword>
<reference evidence="6 7" key="1">
    <citation type="submission" date="2013-01" db="EMBL/GenBank/DDBJ databases">
        <authorList>
            <person name="Harkins D.M."/>
            <person name="Durkin A.S."/>
            <person name="Brinkac L.M."/>
            <person name="Haft D.H."/>
            <person name="Selengut J.D."/>
            <person name="Sanka R."/>
            <person name="DePew J."/>
            <person name="Purushe J."/>
            <person name="Matthias M.A."/>
            <person name="Vinetz J.M."/>
            <person name="Sutton G.G."/>
            <person name="Nierman W.C."/>
            <person name="Fouts D.E."/>
        </authorList>
    </citation>
    <scope>NUCLEOTIDE SEQUENCE [LARGE SCALE GENOMIC DNA]</scope>
    <source>
        <strain evidence="6 7">HAI1536</strain>
    </source>
</reference>
<dbReference type="RefSeq" id="WP_002179089.1">
    <property type="nucleotide sequence ID" value="NZ_AKWD02000051.1"/>
</dbReference>
<dbReference type="Proteomes" id="UP000012112">
    <property type="component" value="Unassembled WGS sequence"/>
</dbReference>